<evidence type="ECO:0000313" key="3">
    <source>
        <dbReference type="Proteomes" id="UP000245768"/>
    </source>
</evidence>
<dbReference type="InterPro" id="IPR055334">
    <property type="entry name" value="PEX8-like"/>
</dbReference>
<feature type="compositionally biased region" description="Basic and acidic residues" evidence="1">
    <location>
        <begin position="737"/>
        <end position="752"/>
    </location>
</feature>
<dbReference type="RefSeq" id="XP_025375079.1">
    <property type="nucleotide sequence ID" value="XM_025520115.1"/>
</dbReference>
<accession>A0A316YFI4</accession>
<sequence>MSTSTSSAASTASTLKMQKPDSMYASLSALLASGASSASEHLALLPPSSLSSSITHYLATLPTDEAAKFARSIASSPALWSGGDDRVKVLERARLVYEACARAVLGRIQAIVNERVGSVGWTSRRGLISWLRALADAVHLDADAIPKRFDEVPLPGLAIHTGLVAGLQAARAQRRREEGRGMSVGYALSRAEDEWCVALAECLEPLAAKRSSTQDETDEWELEFKKRMGAHPSSDEDRTEVATLFLAAQVAPLIPQKKLEALASEPLVGVMSDVVLGLFEESHLLDSIREDLVQGSDGLVGLRDAAKTVERSGMMTRHPLFSLLGPLSRMLSLSLSSVVRSLPSAGLHDILFAEDGENGPAMATRMKSIAGRWQSQWLSSRLSGLTEDQIAPDARPRTTEMWSVFKTMLFSFTMIFDALMEAVVDVCPSPTITTPIDASTPPQEGQKWPATSTSNIPLPLLEVTSTILITYSRLSWITSSFGSSTFEAYRRVFFEALDVIGRDGEASLALLDFIRPDAPGTLEANRARRAKATYYMDVVEQLIPSLSDEVIEGELLPICRPYLVDRASNEAANKDAFESAHSVLLSVFASSKRAVKDLAPFYARLLLDGFGAEKLNEGQLVHAYSTMVDAVSDIDDGLAWLVVDLLWTRIGQARMAQYAASSLVSAATAVEGGLSEEGRLGLARCFIAQLPNVNLVLLRSMLDRVRRLIVDAPAYGSVAKPPVVEEEQEQNKKKKKQAQDEGRSTGEETRRELCERTFDALGGLDASTREEGLRWWLDHRKEFGV</sequence>
<proteinExistence type="predicted"/>
<name>A0A316YFI4_9BASI</name>
<keyword evidence="3" id="KW-1185">Reference proteome</keyword>
<dbReference type="STRING" id="215250.A0A316YFI4"/>
<dbReference type="InParanoid" id="A0A316YFI4"/>
<evidence type="ECO:0000256" key="1">
    <source>
        <dbReference type="SAM" id="MobiDB-lite"/>
    </source>
</evidence>
<dbReference type="OrthoDB" id="2357318at2759"/>
<gene>
    <name evidence="2" type="ORF">FA10DRAFT_262325</name>
</gene>
<dbReference type="PANTHER" id="PTHR39214:SF1">
    <property type="entry name" value="MICROBODY (PEROXISOME) BIOGENESIS PROTEIN PEROXIN 8 (EUROFUNG)"/>
    <property type="match status" value="1"/>
</dbReference>
<protein>
    <submittedName>
        <fullName evidence="2">Uncharacterized protein</fullName>
    </submittedName>
</protein>
<dbReference type="AlphaFoldDB" id="A0A316YFI4"/>
<dbReference type="EMBL" id="KZ819639">
    <property type="protein sequence ID" value="PWN87881.1"/>
    <property type="molecule type" value="Genomic_DNA"/>
</dbReference>
<dbReference type="Proteomes" id="UP000245768">
    <property type="component" value="Unassembled WGS sequence"/>
</dbReference>
<dbReference type="GeneID" id="37042031"/>
<organism evidence="2 3">
    <name type="scientific">Acaromyces ingoldii</name>
    <dbReference type="NCBI Taxonomy" id="215250"/>
    <lineage>
        <taxon>Eukaryota</taxon>
        <taxon>Fungi</taxon>
        <taxon>Dikarya</taxon>
        <taxon>Basidiomycota</taxon>
        <taxon>Ustilaginomycotina</taxon>
        <taxon>Exobasidiomycetes</taxon>
        <taxon>Exobasidiales</taxon>
        <taxon>Cryptobasidiaceae</taxon>
        <taxon>Acaromyces</taxon>
    </lineage>
</organism>
<dbReference type="PANTHER" id="PTHR39214">
    <property type="entry name" value="MICROBODY (PEROXISOME) BIOGENESIS PROTEIN PEROXIN 8 (EUROFUNG)"/>
    <property type="match status" value="1"/>
</dbReference>
<reference evidence="2 3" key="1">
    <citation type="journal article" date="2018" name="Mol. Biol. Evol.">
        <title>Broad Genomic Sampling Reveals a Smut Pathogenic Ancestry of the Fungal Clade Ustilaginomycotina.</title>
        <authorList>
            <person name="Kijpornyongpan T."/>
            <person name="Mondo S.J."/>
            <person name="Barry K."/>
            <person name="Sandor L."/>
            <person name="Lee J."/>
            <person name="Lipzen A."/>
            <person name="Pangilinan J."/>
            <person name="LaButti K."/>
            <person name="Hainaut M."/>
            <person name="Henrissat B."/>
            <person name="Grigoriev I.V."/>
            <person name="Spatafora J.W."/>
            <person name="Aime M.C."/>
        </authorList>
    </citation>
    <scope>NUCLEOTIDE SEQUENCE [LARGE SCALE GENOMIC DNA]</scope>
    <source>
        <strain evidence="2 3">MCA 4198</strain>
    </source>
</reference>
<feature type="region of interest" description="Disordered" evidence="1">
    <location>
        <begin position="721"/>
        <end position="752"/>
    </location>
</feature>
<evidence type="ECO:0000313" key="2">
    <source>
        <dbReference type="EMBL" id="PWN87881.1"/>
    </source>
</evidence>